<evidence type="ECO:0000313" key="2">
    <source>
        <dbReference type="Proteomes" id="UP000041254"/>
    </source>
</evidence>
<name>A0A0G4H3S1_VITBC</name>
<evidence type="ECO:0000313" key="1">
    <source>
        <dbReference type="EMBL" id="CEM38370.1"/>
    </source>
</evidence>
<dbReference type="VEuPathDB" id="CryptoDB:Vbra_6543"/>
<dbReference type="AlphaFoldDB" id="A0A0G4H3S1"/>
<gene>
    <name evidence="1" type="ORF">Vbra_6543</name>
</gene>
<proteinExistence type="predicted"/>
<sequence length="108" mass="11260">MSPSTCHCESEPSGFCYINGFSSTPPAECMWTSTFITVGDPPPELEALLVLIEGRGRAGIAARLSAAAFADSGEGWAAGAATERHRAELGCYARGGHRWGTDGRRGAG</sequence>
<accession>A0A0G4H3S1</accession>
<keyword evidence="2" id="KW-1185">Reference proteome</keyword>
<organism evidence="1 2">
    <name type="scientific">Vitrella brassicaformis (strain CCMP3155)</name>
    <dbReference type="NCBI Taxonomy" id="1169540"/>
    <lineage>
        <taxon>Eukaryota</taxon>
        <taxon>Sar</taxon>
        <taxon>Alveolata</taxon>
        <taxon>Colpodellida</taxon>
        <taxon>Vitrellaceae</taxon>
        <taxon>Vitrella</taxon>
    </lineage>
</organism>
<reference evidence="1 2" key="1">
    <citation type="submission" date="2014-11" db="EMBL/GenBank/DDBJ databases">
        <authorList>
            <person name="Zhu J."/>
            <person name="Qi W."/>
            <person name="Song R."/>
        </authorList>
    </citation>
    <scope>NUCLEOTIDE SEQUENCE [LARGE SCALE GENOMIC DNA]</scope>
</reference>
<dbReference type="EMBL" id="CDMY01000982">
    <property type="protein sequence ID" value="CEM38370.1"/>
    <property type="molecule type" value="Genomic_DNA"/>
</dbReference>
<protein>
    <submittedName>
        <fullName evidence="1">Uncharacterized protein</fullName>
    </submittedName>
</protein>
<dbReference type="Proteomes" id="UP000041254">
    <property type="component" value="Unassembled WGS sequence"/>
</dbReference>
<dbReference type="InParanoid" id="A0A0G4H3S1"/>